<evidence type="ECO:0000256" key="1">
    <source>
        <dbReference type="ARBA" id="ARBA00022763"/>
    </source>
</evidence>
<name>A0A073B6M6_9PSEU</name>
<dbReference type="InterPro" id="IPR038726">
    <property type="entry name" value="PDDEXK_AddAB-type"/>
</dbReference>
<dbReference type="OrthoDB" id="9791397at2"/>
<organism evidence="6 7">
    <name type="scientific">Saccharopolyspora rectivirgula</name>
    <dbReference type="NCBI Taxonomy" id="28042"/>
    <lineage>
        <taxon>Bacteria</taxon>
        <taxon>Bacillati</taxon>
        <taxon>Actinomycetota</taxon>
        <taxon>Actinomycetes</taxon>
        <taxon>Pseudonocardiales</taxon>
        <taxon>Pseudonocardiaceae</taxon>
        <taxon>Saccharopolyspora</taxon>
    </lineage>
</organism>
<dbReference type="Pfam" id="PF12705">
    <property type="entry name" value="PDDEXK_1"/>
    <property type="match status" value="1"/>
</dbReference>
<dbReference type="AlphaFoldDB" id="A0A073B6M6"/>
<keyword evidence="1" id="KW-0227">DNA damage</keyword>
<evidence type="ECO:0000259" key="5">
    <source>
        <dbReference type="Pfam" id="PF12705"/>
    </source>
</evidence>
<dbReference type="STRING" id="28042.GU90_16195"/>
<keyword evidence="7" id="KW-1185">Reference proteome</keyword>
<feature type="domain" description="PD-(D/E)XK endonuclease-like" evidence="5">
    <location>
        <begin position="16"/>
        <end position="262"/>
    </location>
</feature>
<sequence>MQGQLALEGLPEKLVRVTPARLSTWEQCPRKYRMAYVDQPSPSRAGASASSTLGAVVHNALRAFFELPAEQRTAGRAAALVRQYWRSEGFSGPEQAAAHRARAQEWVQAYVEQLEPGFAPVAVERWVSAPVGTIIAEGRVDRIDDRDGQLVVVDYKTGRSGVRSVDAGKSLALALYALAVSHHMRRPCRRVELHHLPTGTTVGWDHSEQSLADLRSKAERLAAELQAATDAFQAETTEVGEAMFPARPGKRCAFCEFRQHCPEGQQAAPETAPWASLEDL</sequence>
<dbReference type="GO" id="GO:0004386">
    <property type="term" value="F:helicase activity"/>
    <property type="evidence" value="ECO:0007669"/>
    <property type="project" value="UniProtKB-KW"/>
</dbReference>
<keyword evidence="2" id="KW-0378">Hydrolase</keyword>
<evidence type="ECO:0000256" key="3">
    <source>
        <dbReference type="ARBA" id="ARBA00023204"/>
    </source>
</evidence>
<dbReference type="Proteomes" id="UP000031419">
    <property type="component" value="Unassembled WGS sequence"/>
</dbReference>
<feature type="coiled-coil region" evidence="4">
    <location>
        <begin position="211"/>
        <end position="238"/>
    </location>
</feature>
<dbReference type="EMBL" id="JNVU01000039">
    <property type="protein sequence ID" value="KEI43309.1"/>
    <property type="molecule type" value="Genomic_DNA"/>
</dbReference>
<protein>
    <submittedName>
        <fullName evidence="6">Recombinase RecB</fullName>
    </submittedName>
</protein>
<dbReference type="eggNOG" id="COG2887">
    <property type="taxonomic scope" value="Bacteria"/>
</dbReference>
<evidence type="ECO:0000313" key="7">
    <source>
        <dbReference type="Proteomes" id="UP000031419"/>
    </source>
</evidence>
<evidence type="ECO:0000256" key="4">
    <source>
        <dbReference type="SAM" id="Coils"/>
    </source>
</evidence>
<dbReference type="InterPro" id="IPR011604">
    <property type="entry name" value="PDDEXK-like_dom_sf"/>
</dbReference>
<keyword evidence="2" id="KW-0347">Helicase</keyword>
<dbReference type="Gene3D" id="3.90.320.10">
    <property type="match status" value="1"/>
</dbReference>
<dbReference type="RefSeq" id="WP_029719515.1">
    <property type="nucleotide sequence ID" value="NZ_JAJUIW010000007.1"/>
</dbReference>
<accession>A0A073B6M6</accession>
<comment type="caution">
    <text evidence="6">The sequence shown here is derived from an EMBL/GenBank/DDBJ whole genome shotgun (WGS) entry which is preliminary data.</text>
</comment>
<keyword evidence="4" id="KW-0175">Coiled coil</keyword>
<gene>
    <name evidence="6" type="ORF">GU90_16195</name>
</gene>
<evidence type="ECO:0000313" key="6">
    <source>
        <dbReference type="EMBL" id="KEI43309.1"/>
    </source>
</evidence>
<keyword evidence="2" id="KW-0067">ATP-binding</keyword>
<keyword evidence="3" id="KW-0234">DNA repair</keyword>
<dbReference type="GO" id="GO:0006281">
    <property type="term" value="P:DNA repair"/>
    <property type="evidence" value="ECO:0007669"/>
    <property type="project" value="UniProtKB-KW"/>
</dbReference>
<reference evidence="6 7" key="1">
    <citation type="submission" date="2014-06" db="EMBL/GenBank/DDBJ databases">
        <title>Saccharopolyspora rectivirgula DSM-43113 Genome sequencing.</title>
        <authorList>
            <person name="Barrera C."/>
            <person name="Millon L."/>
            <person name="Rognon B."/>
            <person name="Zaugg C."/>
            <person name="Monod M."/>
        </authorList>
    </citation>
    <scope>NUCLEOTIDE SEQUENCE [LARGE SCALE GENOMIC DNA]</scope>
    <source>
        <strain evidence="6 7">DSM 43113</strain>
    </source>
</reference>
<keyword evidence="2" id="KW-0547">Nucleotide-binding</keyword>
<evidence type="ECO:0000256" key="2">
    <source>
        <dbReference type="ARBA" id="ARBA00022806"/>
    </source>
</evidence>
<proteinExistence type="predicted"/>